<protein>
    <recommendedName>
        <fullName evidence="4">PknH-like extracellular domain-containing protein</fullName>
    </recommendedName>
</protein>
<dbReference type="OrthoDB" id="4774217at2"/>
<dbReference type="EMBL" id="FNSA01000003">
    <property type="protein sequence ID" value="SEC38715.1"/>
    <property type="molecule type" value="Genomic_DNA"/>
</dbReference>
<evidence type="ECO:0000313" key="3">
    <source>
        <dbReference type="Proteomes" id="UP000182241"/>
    </source>
</evidence>
<reference evidence="3" key="1">
    <citation type="submission" date="2016-10" db="EMBL/GenBank/DDBJ databases">
        <authorList>
            <person name="Varghese N."/>
            <person name="Submissions S."/>
        </authorList>
    </citation>
    <scope>NUCLEOTIDE SEQUENCE [LARGE SCALE GENOMIC DNA]</scope>
    <source>
        <strain evidence="3">DSM 44234</strain>
    </source>
</reference>
<keyword evidence="1" id="KW-0732">Signal</keyword>
<feature type="chain" id="PRO_5010300067" description="PknH-like extracellular domain-containing protein" evidence="1">
    <location>
        <begin position="27"/>
        <end position="190"/>
    </location>
</feature>
<organism evidence="2 3">
    <name type="scientific">Tsukamurella tyrosinosolvens</name>
    <dbReference type="NCBI Taxonomy" id="57704"/>
    <lineage>
        <taxon>Bacteria</taxon>
        <taxon>Bacillati</taxon>
        <taxon>Actinomycetota</taxon>
        <taxon>Actinomycetes</taxon>
        <taxon>Mycobacteriales</taxon>
        <taxon>Tsukamurellaceae</taxon>
        <taxon>Tsukamurella</taxon>
    </lineage>
</organism>
<name>A0A1H4S3B8_TSUTY</name>
<gene>
    <name evidence="2" type="ORF">SAMN04489793_2165</name>
</gene>
<keyword evidence="3" id="KW-1185">Reference proteome</keyword>
<evidence type="ECO:0000256" key="1">
    <source>
        <dbReference type="SAM" id="SignalP"/>
    </source>
</evidence>
<proteinExistence type="predicted"/>
<sequence>MRLRTLVAGSTVAVLAAVGLPAAAHAAPVVPARALLTAAEFPAGSTHYTPGRRTPSTGLGGLESADCIALRAGLDGDFRRSAVADAVALRGRSAIMVSIVDRPLTSRIADVVTRCAEPDVPRAVAVTAPADLELVRPRVLTTGADDIRGWADVRGTTVGVIVEGENGAAADRDAFWQLLRAQVAKVERQP</sequence>
<evidence type="ECO:0008006" key="4">
    <source>
        <dbReference type="Google" id="ProtNLM"/>
    </source>
</evidence>
<dbReference type="RefSeq" id="WP_068742174.1">
    <property type="nucleotide sequence ID" value="NZ_CBDRGN010000001.1"/>
</dbReference>
<accession>A0A1H4S3B8</accession>
<evidence type="ECO:0000313" key="2">
    <source>
        <dbReference type="EMBL" id="SEC38715.1"/>
    </source>
</evidence>
<dbReference type="AlphaFoldDB" id="A0A1H4S3B8"/>
<feature type="signal peptide" evidence="1">
    <location>
        <begin position="1"/>
        <end position="26"/>
    </location>
</feature>
<dbReference type="STRING" id="57704.SAMN04489793_2165"/>
<dbReference type="Proteomes" id="UP000182241">
    <property type="component" value="Unassembled WGS sequence"/>
</dbReference>